<evidence type="ECO:0000313" key="7">
    <source>
        <dbReference type="Ensembl" id="ENSSLUP00000035958.1"/>
    </source>
</evidence>
<dbReference type="PIRSF" id="PIRSF025798">
    <property type="entry name" value="Cables"/>
    <property type="match status" value="1"/>
</dbReference>
<evidence type="ECO:0000256" key="1">
    <source>
        <dbReference type="ARBA" id="ARBA00008742"/>
    </source>
</evidence>
<dbReference type="GO" id="GO:0051726">
    <property type="term" value="P:regulation of cell cycle"/>
    <property type="evidence" value="ECO:0007669"/>
    <property type="project" value="InterPro"/>
</dbReference>
<evidence type="ECO:0000313" key="8">
    <source>
        <dbReference type="Proteomes" id="UP000694568"/>
    </source>
</evidence>
<dbReference type="FunFam" id="1.10.472.10:FF:000020">
    <property type="entry name" value="CDK5 and ABL1 enzyme substrate 1"/>
    <property type="match status" value="1"/>
</dbReference>
<dbReference type="GO" id="GO:0007399">
    <property type="term" value="P:nervous system development"/>
    <property type="evidence" value="ECO:0007669"/>
    <property type="project" value="TreeGrafter"/>
</dbReference>
<dbReference type="GO" id="GO:0051301">
    <property type="term" value="P:cell division"/>
    <property type="evidence" value="ECO:0007669"/>
    <property type="project" value="UniProtKB-KW"/>
</dbReference>
<keyword evidence="2" id="KW-0597">Phosphoprotein</keyword>
<name>A0A8C9Z7N3_SANLU</name>
<protein>
    <submittedName>
        <fullName evidence="7">Cdk5 and Abl enzyme substrate 1</fullName>
    </submittedName>
</protein>
<accession>A0A8C9Z7N3</accession>
<dbReference type="SUPFAM" id="SSF47954">
    <property type="entry name" value="Cyclin-like"/>
    <property type="match status" value="1"/>
</dbReference>
<evidence type="ECO:0000256" key="4">
    <source>
        <dbReference type="ARBA" id="ARBA00023306"/>
    </source>
</evidence>
<reference evidence="7" key="1">
    <citation type="submission" date="2025-08" db="UniProtKB">
        <authorList>
            <consortium name="Ensembl"/>
        </authorList>
    </citation>
    <scope>IDENTIFICATION</scope>
</reference>
<dbReference type="GO" id="GO:0005829">
    <property type="term" value="C:cytosol"/>
    <property type="evidence" value="ECO:0007669"/>
    <property type="project" value="TreeGrafter"/>
</dbReference>
<feature type="domain" description="Cyclin N-terminal" evidence="6">
    <location>
        <begin position="421"/>
        <end position="502"/>
    </location>
</feature>
<dbReference type="PANTHER" id="PTHR22896">
    <property type="entry name" value="CDK5 AND ABL1 ENZYME SUBSTRATE 1"/>
    <property type="match status" value="1"/>
</dbReference>
<proteinExistence type="inferred from homology"/>
<keyword evidence="3" id="KW-0132">Cell division</keyword>
<comment type="similarity">
    <text evidence="1">Belongs to the cyclin family.</text>
</comment>
<dbReference type="CDD" id="cd20602">
    <property type="entry name" value="CYCLIN_CABLES1"/>
    <property type="match status" value="1"/>
</dbReference>
<keyword evidence="4" id="KW-0131">Cell cycle</keyword>
<reference evidence="7" key="2">
    <citation type="submission" date="2025-09" db="UniProtKB">
        <authorList>
            <consortium name="Ensembl"/>
        </authorList>
    </citation>
    <scope>IDENTIFICATION</scope>
</reference>
<dbReference type="AlphaFoldDB" id="A0A8C9Z7N3"/>
<evidence type="ECO:0000256" key="5">
    <source>
        <dbReference type="SAM" id="MobiDB-lite"/>
    </source>
</evidence>
<dbReference type="Pfam" id="PF00134">
    <property type="entry name" value="Cyclin_N"/>
    <property type="match status" value="1"/>
</dbReference>
<organism evidence="7 8">
    <name type="scientific">Sander lucioperca</name>
    <name type="common">Pike-perch</name>
    <name type="synonym">Perca lucioperca</name>
    <dbReference type="NCBI Taxonomy" id="283035"/>
    <lineage>
        <taxon>Eukaryota</taxon>
        <taxon>Metazoa</taxon>
        <taxon>Chordata</taxon>
        <taxon>Craniata</taxon>
        <taxon>Vertebrata</taxon>
        <taxon>Euteleostomi</taxon>
        <taxon>Actinopterygii</taxon>
        <taxon>Neopterygii</taxon>
        <taxon>Teleostei</taxon>
        <taxon>Neoteleostei</taxon>
        <taxon>Acanthomorphata</taxon>
        <taxon>Eupercaria</taxon>
        <taxon>Perciformes</taxon>
        <taxon>Percoidei</taxon>
        <taxon>Percidae</taxon>
        <taxon>Luciopercinae</taxon>
        <taxon>Sander</taxon>
    </lineage>
</organism>
<evidence type="ECO:0000256" key="3">
    <source>
        <dbReference type="ARBA" id="ARBA00022618"/>
    </source>
</evidence>
<dbReference type="Gene3D" id="1.10.472.10">
    <property type="entry name" value="Cyclin-like"/>
    <property type="match status" value="1"/>
</dbReference>
<evidence type="ECO:0000259" key="6">
    <source>
        <dbReference type="Pfam" id="PF00134"/>
    </source>
</evidence>
<dbReference type="InterPro" id="IPR036915">
    <property type="entry name" value="Cyclin-like_sf"/>
</dbReference>
<sequence>MAAATSSNTSTATLQINHSSVEQTRKRIDPRRRQAALSFLSNISLDGRPVQDDQNEEDDSLEARTRQSLVSPERSVYGAAGAAGAAAAAAAAAATTALLSSSRASFGTGPAAAPAGTDTEASTRGRLQTYTQGILPAPYSRQTSQNYSLEGVQIANSAIELQRSRRRLISQRSSLETLEDIEENAPLRRCRTLSGSPRPKSFKKIHFIKNLRQHDMRNGRIVLISGRRSFYSVFSVLPYRDCSQAGDVKLEVGGRQRHPSGGVSAKEMVIGLEGVELGADGKTVSYTQFLFPTNSLGGRRNTIDSTSSFSQSRYASHRSLSLGRANSNQSSIDTGNDLGDFREYDPNLLDDPQWPCGKHKRVLIFPSYMTTVIEYVKPSDLKKDMNETFKEKFPHIRLTLSKIRSLKREIKKLALDECGYEEPTVAMAFVYFEKLVLQGKLNKQNRKLCAGACVLLAAKIGGDLKKHEVKLLIDKLEERFRVNRRELIAFEFPVLVALEFNLHLPEHEIMPHYRRLLQTS</sequence>
<dbReference type="GeneTree" id="ENSGT00400000022086"/>
<feature type="region of interest" description="Disordered" evidence="5">
    <location>
        <begin position="1"/>
        <end position="71"/>
    </location>
</feature>
<gene>
    <name evidence="7" type="primary">cables1</name>
</gene>
<dbReference type="InterPro" id="IPR012388">
    <property type="entry name" value="CABLES1/2"/>
</dbReference>
<keyword evidence="8" id="KW-1185">Reference proteome</keyword>
<feature type="compositionally biased region" description="Low complexity" evidence="5">
    <location>
        <begin position="1"/>
        <end position="13"/>
    </location>
</feature>
<dbReference type="Ensembl" id="ENSSLUT00000037071.1">
    <property type="protein sequence ID" value="ENSSLUP00000035958.1"/>
    <property type="gene ID" value="ENSSLUG00000016013.1"/>
</dbReference>
<dbReference type="Proteomes" id="UP000694568">
    <property type="component" value="Unplaced"/>
</dbReference>
<evidence type="ECO:0000256" key="2">
    <source>
        <dbReference type="ARBA" id="ARBA00022553"/>
    </source>
</evidence>
<dbReference type="PANTHER" id="PTHR22896:SF1">
    <property type="entry name" value="CDK5 AND ABL1 ENZYME SUBSTRATE 1"/>
    <property type="match status" value="1"/>
</dbReference>
<dbReference type="InterPro" id="IPR006671">
    <property type="entry name" value="Cyclin_N"/>
</dbReference>